<organism evidence="1">
    <name type="scientific">Esparto virus</name>
    <dbReference type="NCBI Taxonomy" id="2072209"/>
    <lineage>
        <taxon>Viruses</taxon>
        <taxon>Viruses incertae sedis</taxon>
        <taxon>Naldaviricetes</taxon>
        <taxon>Lefavirales</taxon>
        <taxon>Nudiviridae</taxon>
        <taxon>Alphanudivirus</taxon>
        <taxon>Alphanudivirus tertidromelanogasteris</taxon>
    </lineage>
</organism>
<dbReference type="Proteomes" id="UP000290737">
    <property type="component" value="Genome"/>
</dbReference>
<keyword evidence="2" id="KW-1185">Reference proteome</keyword>
<dbReference type="EMBL" id="KY608910">
    <property type="protein sequence ID" value="AUQ43989.1"/>
    <property type="molecule type" value="Genomic_DNA"/>
</dbReference>
<name>A0A2I7G2Y3_9VIRU</name>
<dbReference type="RefSeq" id="YP_009551781.1">
    <property type="nucleotide sequence ID" value="NC_040536.1"/>
</dbReference>
<evidence type="ECO:0000313" key="2">
    <source>
        <dbReference type="Proteomes" id="UP000290737"/>
    </source>
</evidence>
<evidence type="ECO:0000313" key="1">
    <source>
        <dbReference type="EMBL" id="AUQ43989.1"/>
    </source>
</evidence>
<dbReference type="GeneID" id="41701810"/>
<protein>
    <submittedName>
        <fullName evidence="1">Putative gp34-like protein</fullName>
    </submittedName>
</protein>
<dbReference type="KEGG" id="vg:41701810"/>
<dbReference type="OrthoDB" id="9259at10239"/>
<proteinExistence type="predicted"/>
<accession>A0A2I7G2Y3</accession>
<reference evidence="1" key="1">
    <citation type="journal article" date="2021" name="Virus">
        <title>The discovery, distribution and diversity of DNA viruses associated with Drosophila melanogaster in Europe.</title>
        <authorList>
            <person name="Wallace M.A."/>
            <person name="Coffman K.A."/>
            <person name="Gilbert C."/>
            <person name="Ravindran S."/>
            <person name="Albery G.F."/>
            <person name="Abbott J."/>
            <person name="Argyridou E."/>
            <person name="Bellosta P."/>
            <person name="Betancourt A.J."/>
            <person name="Colinet H."/>
            <person name="Eric K."/>
            <person name="Glaser-Schmitt A."/>
            <person name="Grath S."/>
            <person name="Jelic M."/>
            <person name="Kankare M."/>
            <person name="Kozeretska I."/>
            <person name="Loeschcke V."/>
            <person name="Montchamp-Moreau C."/>
            <person name="Ometto L."/>
            <person name="Onder B.S."/>
            <person name="Orengo D.J."/>
            <person name="Parsch J."/>
            <person name="Pascual M."/>
            <person name="Patenkovic A."/>
            <person name="Puerma E."/>
            <person name="Ritchie M.G."/>
            <person name="Rota-Stabelli O."/>
            <person name="Schou M.F."/>
            <person name="Serga S.V."/>
            <person name="Stamenkovic-Radak M."/>
            <person name="Tanaskovic M."/>
            <person name="Veselinovic M.S."/>
            <person name="Vieira J."/>
            <person name="Vieira C.P."/>
            <person name="Kapun M."/>
            <person name="Flatt T."/>
            <person name="Gonzalez J."/>
            <person name="Staubach F."/>
            <person name="Obbard D.J."/>
        </authorList>
    </citation>
    <scope>NUCLEOTIDE SEQUENCE</scope>
    <source>
        <strain evidence="1">SRR3939042_Esparto_2012</strain>
    </source>
</reference>
<sequence length="315" mass="37015">MKYFQLDVVNTAYSIINYNISIPKCNYVKTSRRYIPNNNCFEKIMHIDNNDSQIDTKPIYEQLKQLDGWNNYTEIAIDGQNGTTKSSLAALLNRKYIKLNELCPDITCGSDYNHRPLKAFDYITYQLLVKSENTVWDRCIFSNMIFYYVHHLMYRFGDTPIPKDDAIIWPILNTMANDTCLLDTLKFVHTLKRVPTLFLVCSNVDLIGESLRIRGIKSKSWNDVWNSKEYNYQLGQYHVYRWFGKLLGSPVFDLVDFFKEQLSIDDMHLLIASKLNTRKNVESKIDLPDSKVFNEFNDIINTFNDDVLIYEYSKK</sequence>